<feature type="transmembrane region" description="Helical" evidence="7">
    <location>
        <begin position="182"/>
        <end position="202"/>
    </location>
</feature>
<comment type="similarity">
    <text evidence="2">Belongs to the ammonia transporter channel (TC 1.A.11.2) family.</text>
</comment>
<evidence type="ECO:0000256" key="3">
    <source>
        <dbReference type="ARBA" id="ARBA00022692"/>
    </source>
</evidence>
<organism evidence="9 10">
    <name type="scientific">Taxus chinensis</name>
    <name type="common">Chinese yew</name>
    <name type="synonym">Taxus wallichiana var. chinensis</name>
    <dbReference type="NCBI Taxonomy" id="29808"/>
    <lineage>
        <taxon>Eukaryota</taxon>
        <taxon>Viridiplantae</taxon>
        <taxon>Streptophyta</taxon>
        <taxon>Embryophyta</taxon>
        <taxon>Tracheophyta</taxon>
        <taxon>Spermatophyta</taxon>
        <taxon>Pinopsida</taxon>
        <taxon>Pinidae</taxon>
        <taxon>Conifers II</taxon>
        <taxon>Cupressales</taxon>
        <taxon>Taxaceae</taxon>
        <taxon>Taxus</taxon>
    </lineage>
</organism>
<evidence type="ECO:0000256" key="6">
    <source>
        <dbReference type="SAM" id="MobiDB-lite"/>
    </source>
</evidence>
<feature type="transmembrane region" description="Helical" evidence="7">
    <location>
        <begin position="345"/>
        <end position="370"/>
    </location>
</feature>
<dbReference type="InterPro" id="IPR024041">
    <property type="entry name" value="NH4_transpt_AmtB-like_dom"/>
</dbReference>
<dbReference type="Pfam" id="PF00909">
    <property type="entry name" value="Ammonium_transp"/>
    <property type="match status" value="2"/>
</dbReference>
<reference evidence="9 10" key="1">
    <citation type="journal article" date="2021" name="Nat. Plants">
        <title>The Taxus genome provides insights into paclitaxel biosynthesis.</title>
        <authorList>
            <person name="Xiong X."/>
            <person name="Gou J."/>
            <person name="Liao Q."/>
            <person name="Li Y."/>
            <person name="Zhou Q."/>
            <person name="Bi G."/>
            <person name="Li C."/>
            <person name="Du R."/>
            <person name="Wang X."/>
            <person name="Sun T."/>
            <person name="Guo L."/>
            <person name="Liang H."/>
            <person name="Lu P."/>
            <person name="Wu Y."/>
            <person name="Zhang Z."/>
            <person name="Ro D.K."/>
            <person name="Shang Y."/>
            <person name="Huang S."/>
            <person name="Yan J."/>
        </authorList>
    </citation>
    <scope>NUCLEOTIDE SEQUENCE [LARGE SCALE GENOMIC DNA]</scope>
    <source>
        <strain evidence="9">Ta-2019</strain>
    </source>
</reference>
<dbReference type="AlphaFoldDB" id="A0AA38F289"/>
<name>A0AA38F289_TAXCH</name>
<dbReference type="GO" id="GO:0008519">
    <property type="term" value="F:ammonium channel activity"/>
    <property type="evidence" value="ECO:0007669"/>
    <property type="project" value="InterPro"/>
</dbReference>
<dbReference type="OMA" id="NIRHRHA"/>
<feature type="compositionally biased region" description="Basic and acidic residues" evidence="6">
    <location>
        <begin position="271"/>
        <end position="282"/>
    </location>
</feature>
<comment type="subcellular location">
    <subcellularLocation>
        <location evidence="1">Membrane</location>
        <topology evidence="1">Multi-pass membrane protein</topology>
    </subcellularLocation>
</comment>
<feature type="transmembrane region" description="Helical" evidence="7">
    <location>
        <begin position="122"/>
        <end position="141"/>
    </location>
</feature>
<feature type="transmembrane region" description="Helical" evidence="7">
    <location>
        <begin position="148"/>
        <end position="170"/>
    </location>
</feature>
<keyword evidence="5 7" id="KW-0472">Membrane</keyword>
<dbReference type="InterPro" id="IPR001905">
    <property type="entry name" value="Ammonium_transpt"/>
</dbReference>
<dbReference type="Gene3D" id="1.10.3430.10">
    <property type="entry name" value="Ammonium transporter AmtB like domains"/>
    <property type="match status" value="2"/>
</dbReference>
<feature type="domain" description="Ammonium transporter AmtB-like" evidence="8">
    <location>
        <begin position="30"/>
        <end position="218"/>
    </location>
</feature>
<evidence type="ECO:0000256" key="7">
    <source>
        <dbReference type="SAM" id="Phobius"/>
    </source>
</evidence>
<evidence type="ECO:0000313" key="9">
    <source>
        <dbReference type="EMBL" id="KAH9289689.1"/>
    </source>
</evidence>
<evidence type="ECO:0000259" key="8">
    <source>
        <dbReference type="Pfam" id="PF00909"/>
    </source>
</evidence>
<comment type="caution">
    <text evidence="9">The sequence shown here is derived from an EMBL/GenBank/DDBJ whole genome shotgun (WGS) entry which is preliminary data.</text>
</comment>
<evidence type="ECO:0000256" key="5">
    <source>
        <dbReference type="ARBA" id="ARBA00023136"/>
    </source>
</evidence>
<feature type="transmembrane region" description="Helical" evidence="7">
    <location>
        <begin position="322"/>
        <end position="339"/>
    </location>
</feature>
<feature type="transmembrane region" description="Helical" evidence="7">
    <location>
        <begin position="30"/>
        <end position="51"/>
    </location>
</feature>
<evidence type="ECO:0000256" key="4">
    <source>
        <dbReference type="ARBA" id="ARBA00022989"/>
    </source>
</evidence>
<dbReference type="PANTHER" id="PTHR43029:SF11">
    <property type="entry name" value="AMMONIUM TRANSPORTER"/>
    <property type="match status" value="1"/>
</dbReference>
<keyword evidence="10" id="KW-1185">Reference proteome</keyword>
<dbReference type="GO" id="GO:0005886">
    <property type="term" value="C:plasma membrane"/>
    <property type="evidence" value="ECO:0007669"/>
    <property type="project" value="TreeGrafter"/>
</dbReference>
<keyword evidence="3 7" id="KW-0812">Transmembrane</keyword>
<sequence length="557" mass="60423">LVRATMAATLPAAYQIDKANPEWMNPGHNAWQLTSATLVGLQCVGMIIFYGSFVKKKWAVNSAFMAFYGFAAVLVCWVTWAYKMSFGDKLFSFWGKADFALGVDYLLQQGPFATPFPVATMVYFQFVFAAITPILLAGSLLGRMNFHAWMLFVPLWLTFSYTVGAFSVWGGGFLFKADIIDFAGGYVIHLSSGVAGFTAAYWSTRTNNKKKNSIHSPHAARAGRRKASRRNHEEKRLAIKGFDGLSTHATRKKTPLNHSTRSPSKENLTQSEKDNAGSQQETKKICKSELINEAQPPARRSPTRLVGPRLAKDRENFPPNNILLTLAGAGLLWLGWTGFNGGAPYHASIVSSIAILNTHVCAATSLLVWLGLDMLFFGKPSINGAIQGMITGLVCITPGAGLVPGWAAIIMGMFSGSLPWYTMMILQKRFSLLKIIDDTMGVFHTHAVAGTLGGILSGVFAHPRLLTLFFGEGTEVTGLIYSVSKGKLNQGLKQMGVQVGGALFIIVLNVVVTSIICLVIGAVVPLRMSEEALAIGDNAAHVEEAYALFGDGEKYES</sequence>
<feature type="region of interest" description="Disordered" evidence="6">
    <location>
        <begin position="208"/>
        <end position="233"/>
    </location>
</feature>
<evidence type="ECO:0000256" key="2">
    <source>
        <dbReference type="ARBA" id="ARBA00005887"/>
    </source>
</evidence>
<feature type="non-terminal residue" evidence="9">
    <location>
        <position position="557"/>
    </location>
</feature>
<dbReference type="Proteomes" id="UP000824469">
    <property type="component" value="Unassembled WGS sequence"/>
</dbReference>
<accession>A0AA38F289</accession>
<feature type="transmembrane region" description="Helical" evidence="7">
    <location>
        <begin position="502"/>
        <end position="524"/>
    </location>
</feature>
<protein>
    <recommendedName>
        <fullName evidence="8">Ammonium transporter AmtB-like domain-containing protein</fullName>
    </recommendedName>
</protein>
<evidence type="ECO:0000256" key="1">
    <source>
        <dbReference type="ARBA" id="ARBA00004141"/>
    </source>
</evidence>
<feature type="compositionally biased region" description="Polar residues" evidence="6">
    <location>
        <begin position="256"/>
        <end position="270"/>
    </location>
</feature>
<keyword evidence="4 7" id="KW-1133">Transmembrane helix</keyword>
<dbReference type="SUPFAM" id="SSF111352">
    <property type="entry name" value="Ammonium transporter"/>
    <property type="match status" value="2"/>
</dbReference>
<dbReference type="EMBL" id="JAHRHJ020003813">
    <property type="protein sequence ID" value="KAH9289689.1"/>
    <property type="molecule type" value="Genomic_DNA"/>
</dbReference>
<gene>
    <name evidence="9" type="ORF">KI387_033806</name>
</gene>
<feature type="transmembrane region" description="Helical" evidence="7">
    <location>
        <begin position="63"/>
        <end position="82"/>
    </location>
</feature>
<evidence type="ECO:0000313" key="10">
    <source>
        <dbReference type="Proteomes" id="UP000824469"/>
    </source>
</evidence>
<feature type="region of interest" description="Disordered" evidence="6">
    <location>
        <begin position="249"/>
        <end position="282"/>
    </location>
</feature>
<feature type="domain" description="Ammonium transporter AmtB-like" evidence="8">
    <location>
        <begin position="305"/>
        <end position="546"/>
    </location>
</feature>
<feature type="non-terminal residue" evidence="9">
    <location>
        <position position="1"/>
    </location>
</feature>
<proteinExistence type="inferred from homology"/>
<dbReference type="InterPro" id="IPR029020">
    <property type="entry name" value="Ammonium/urea_transptr"/>
</dbReference>
<dbReference type="PANTHER" id="PTHR43029">
    <property type="entry name" value="AMMONIUM TRANSPORTER MEP2"/>
    <property type="match status" value="1"/>
</dbReference>